<sequence>MKDKKPLNTFTIKRNLRKVYSPRLFILVACLVGLYFFVGTTHISFGSSKPIAPIDTDDGTIKYAANLLEEVRSKINANGNEVPQDMKIPFSWKQFLSLDKEIEAKKKFYAELNCVKLAGLIGKPTNTPFNCVEDPTDREVPIVVKQNILLYLYPEFRTVMKTIHMSKTYTNPDSVVLLTKDSSYKFPVDPNPQKIKLKGASIENVVSLLQGLVAKNSKKSAEDLFPSDEAFQVLDPKYSQFASKYIDEKQFDFEETLQLFPANSKIAKIHAATEKLGNDIPKYFTEAYTMDVPMASHMDWRFFDSKKALDFNVKSEILHRLMRAWLHFTTKIAHIDTWVSHGSLIGWYWNGLHLPYDSDIDMQISVGGLLKLIQGYNNTVILDYTDADSGVYNSFYLDIGPYFGARGRGNSKNLIDARFIDINTGILIDITAVSSMLVTEAEKLKAKEGELSPFEKQELLKALAEGEQVIYDKNYHFYRLGQINPLVPTKLENEVAYVPNNFEVLLKSEYPEMDKSYVKGFKYRKNLRLWVGTDESSGCKVENVIIDTVLEDDQKCVETNKLVSKRFHATEAATKRHQLQLKDLRAATDFKDYMLTSKPNERRVLLY</sequence>
<protein>
    <submittedName>
        <fullName evidence="1">Uncharacterized protein</fullName>
    </submittedName>
</protein>
<name>A0ACC2VWF7_9TREE</name>
<comment type="caution">
    <text evidence="1">The sequence shown here is derived from an EMBL/GenBank/DDBJ whole genome shotgun (WGS) entry which is preliminary data.</text>
</comment>
<organism evidence="1 2">
    <name type="scientific">Naganishia cerealis</name>
    <dbReference type="NCBI Taxonomy" id="610337"/>
    <lineage>
        <taxon>Eukaryota</taxon>
        <taxon>Fungi</taxon>
        <taxon>Dikarya</taxon>
        <taxon>Basidiomycota</taxon>
        <taxon>Agaricomycotina</taxon>
        <taxon>Tremellomycetes</taxon>
        <taxon>Filobasidiales</taxon>
        <taxon>Filobasidiaceae</taxon>
        <taxon>Naganishia</taxon>
    </lineage>
</organism>
<accession>A0ACC2VWF7</accession>
<gene>
    <name evidence="1" type="ORF">QFC19_004281</name>
</gene>
<dbReference type="EMBL" id="JASBWR010000045">
    <property type="protein sequence ID" value="KAJ9103513.1"/>
    <property type="molecule type" value="Genomic_DNA"/>
</dbReference>
<reference evidence="1" key="1">
    <citation type="submission" date="2023-04" db="EMBL/GenBank/DDBJ databases">
        <title>Draft Genome sequencing of Naganishia species isolated from polar environments using Oxford Nanopore Technology.</title>
        <authorList>
            <person name="Leo P."/>
            <person name="Venkateswaran K."/>
        </authorList>
    </citation>
    <scope>NUCLEOTIDE SEQUENCE</scope>
    <source>
        <strain evidence="1">MNA-CCFEE 5261</strain>
    </source>
</reference>
<evidence type="ECO:0000313" key="1">
    <source>
        <dbReference type="EMBL" id="KAJ9103513.1"/>
    </source>
</evidence>
<dbReference type="Proteomes" id="UP001241377">
    <property type="component" value="Unassembled WGS sequence"/>
</dbReference>
<evidence type="ECO:0000313" key="2">
    <source>
        <dbReference type="Proteomes" id="UP001241377"/>
    </source>
</evidence>
<keyword evidence="2" id="KW-1185">Reference proteome</keyword>
<proteinExistence type="predicted"/>